<evidence type="ECO:0000313" key="2">
    <source>
        <dbReference type="Proteomes" id="UP000183794"/>
    </source>
</evidence>
<proteinExistence type="predicted"/>
<reference evidence="1 2" key="1">
    <citation type="submission" date="2016-11" db="EMBL/GenBank/DDBJ databases">
        <authorList>
            <person name="Jaros S."/>
            <person name="Januszkiewicz K."/>
            <person name="Wedrychowicz H."/>
        </authorList>
    </citation>
    <scope>NUCLEOTIDE SEQUENCE [LARGE SCALE GENOMIC DNA]</scope>
    <source>
        <strain evidence="1">NVI 5450</strain>
    </source>
</reference>
<protein>
    <submittedName>
        <fullName evidence="1">DNA mismatch repair protein mutS</fullName>
    </submittedName>
</protein>
<accession>A0A1L0CDB4</accession>
<dbReference type="AlphaFoldDB" id="A0A1L0CDB4"/>
<organism evidence="1 2">
    <name type="scientific">Moritella viscosa</name>
    <dbReference type="NCBI Taxonomy" id="80854"/>
    <lineage>
        <taxon>Bacteria</taxon>
        <taxon>Pseudomonadati</taxon>
        <taxon>Pseudomonadota</taxon>
        <taxon>Gammaproteobacteria</taxon>
        <taxon>Alteromonadales</taxon>
        <taxon>Moritellaceae</taxon>
        <taxon>Moritella</taxon>
    </lineage>
</organism>
<dbReference type="EMBL" id="FPLD01000110">
    <property type="protein sequence ID" value="SGZ13720.1"/>
    <property type="molecule type" value="Genomic_DNA"/>
</dbReference>
<dbReference type="Proteomes" id="UP000183794">
    <property type="component" value="Unassembled WGS sequence"/>
</dbReference>
<gene>
    <name evidence="1" type="ORF">NVI5450_3964</name>
</gene>
<name>A0A1L0CDB4_9GAMM</name>
<sequence length="37" mass="4422">MKTIAPVNFLDKVKFEIAKYNNPQYFVQFWQLDGPCK</sequence>
<evidence type="ECO:0000313" key="1">
    <source>
        <dbReference type="EMBL" id="SGZ13720.1"/>
    </source>
</evidence>